<dbReference type="GO" id="GO:0005509">
    <property type="term" value="F:calcium ion binding"/>
    <property type="evidence" value="ECO:0007669"/>
    <property type="project" value="InterPro"/>
</dbReference>
<evidence type="ECO:0000256" key="3">
    <source>
        <dbReference type="SAM" id="Coils"/>
    </source>
</evidence>
<sequence>MKIRTIKRPHSKNSSASTADLYTLMDFMRSNPVSVVSNEASCKSARIIMRNHSEGKFCETTPNSQAANRKLLKERAKTTRISTPMLETPRVKKSDEKFRELLETLGHEPEKPGINLPLDLKQLDKFLRKEKTNGDIVENNEYFELGQPTSRRDAENIGEWLDLMLTKALEEIKDDPEKLFENTNEIYTIGLNEIIRQVSVQCKERGILLRKIWDAYQKLFENAISMMKLRLEQTKSQNSTDKINYLNKHKEELKQLEAKLKDLDLSKASLVEEISAKDENINLLKLKEQQITERYGIIQERYKALKKEILTIKEENRILKIKVENSGFQFEDDGKGGLIMRKKVRKRFIPKNDSQIETTLNKDPVLFNIKYIKPTDTTDVFVKKIEMHEKKIEYKFKVDDFQDKSTEMPQKTFSDKSINTNIEDLCGESIGVKKRRSRAMTISDTNAYSPEPIRSPLADLESFFSKIEKEEDDILVIIGKDDKDEVAEMKRKHNHIKKLINSIRENVYEELTYENMPHSKVLNLLYSSINQILKFLIKHPLEKIDDESLKEEIVEDDSPLKKKQKLIQSVINVEEESKASKTLMNDGLTIIGKIMATPVHKLKNVMFKKNVLKLIAHFYQEHAKENELNRGEHFGLYVYDLLMKKFIMKKAAENRFNNLLASCMKYKNVHKIKLFGRFLGLYDALDTEDLNFYIDCLEFLNNSLSGKANFDIEAEYQFVPYIRCVECIKHFEKLLPKNEINTVKEYLETIKLQDKVNKGGIVDCELFLEKMVSAFHSYKLEHMNFMRCIYEAADLNEDGFLQQQEFELLLRYLSVLNYSPHLAAQLFDAFSETFTSEDEAGVKAISFVNLCQMNSKHQIFTFSSMIKLSQASNQAEAEEKLKQLKPRIEEVINDIYWRFTESTVYEDHLEEMHNLIDTLRFKLSTTSNPEGTWLGYKLLEEESKRVVIMQRVRELFPQIGLYILGKELY</sequence>
<feature type="domain" description="EF-hand" evidence="4">
    <location>
        <begin position="781"/>
        <end position="816"/>
    </location>
</feature>
<organism evidence="5 6">
    <name type="scientific">Blepharisma stoltei</name>
    <dbReference type="NCBI Taxonomy" id="1481888"/>
    <lineage>
        <taxon>Eukaryota</taxon>
        <taxon>Sar</taxon>
        <taxon>Alveolata</taxon>
        <taxon>Ciliophora</taxon>
        <taxon>Postciliodesmatophora</taxon>
        <taxon>Heterotrichea</taxon>
        <taxon>Heterotrichida</taxon>
        <taxon>Blepharismidae</taxon>
        <taxon>Blepharisma</taxon>
    </lineage>
</organism>
<protein>
    <recommendedName>
        <fullName evidence="4">EF-hand domain-containing protein</fullName>
    </recommendedName>
</protein>
<accession>A0AAU9JBS1</accession>
<feature type="coiled-coil region" evidence="3">
    <location>
        <begin position="246"/>
        <end position="273"/>
    </location>
</feature>
<dbReference type="Pfam" id="PF10211">
    <property type="entry name" value="Ax_dynein_light"/>
    <property type="match status" value="1"/>
</dbReference>
<evidence type="ECO:0000313" key="5">
    <source>
        <dbReference type="EMBL" id="CAG9318176.1"/>
    </source>
</evidence>
<dbReference type="InterPro" id="IPR019347">
    <property type="entry name" value="Axonemal_dynein_light_chain"/>
</dbReference>
<comment type="caution">
    <text evidence="5">The sequence shown here is derived from an EMBL/GenBank/DDBJ whole genome shotgun (WGS) entry which is preliminary data.</text>
</comment>
<name>A0AAU9JBS1_9CILI</name>
<keyword evidence="1" id="KW-0106">Calcium</keyword>
<dbReference type="InterPro" id="IPR011992">
    <property type="entry name" value="EF-hand-dom_pair"/>
</dbReference>
<dbReference type="AlphaFoldDB" id="A0AAU9JBS1"/>
<dbReference type="InterPro" id="IPR018247">
    <property type="entry name" value="EF_Hand_1_Ca_BS"/>
</dbReference>
<dbReference type="PANTHER" id="PTHR34894">
    <property type="entry name" value="SAM-DEPENDENT METHYLTRANSFERASE RSMI, CONSERVED SITE"/>
    <property type="match status" value="1"/>
</dbReference>
<dbReference type="InterPro" id="IPR002048">
    <property type="entry name" value="EF_hand_dom"/>
</dbReference>
<reference evidence="5" key="1">
    <citation type="submission" date="2021-09" db="EMBL/GenBank/DDBJ databases">
        <authorList>
            <consortium name="AG Swart"/>
            <person name="Singh M."/>
            <person name="Singh A."/>
            <person name="Seah K."/>
            <person name="Emmerich C."/>
        </authorList>
    </citation>
    <scope>NUCLEOTIDE SEQUENCE</scope>
    <source>
        <strain evidence="5">ATCC30299</strain>
    </source>
</reference>
<dbReference type="PROSITE" id="PS00018">
    <property type="entry name" value="EF_HAND_1"/>
    <property type="match status" value="1"/>
</dbReference>
<dbReference type="PANTHER" id="PTHR34894:SF5">
    <property type="entry name" value="EF-HAND DOMAIN-CONTAINING PROTEIN"/>
    <property type="match status" value="1"/>
</dbReference>
<dbReference type="GO" id="GO:0005737">
    <property type="term" value="C:cytoplasm"/>
    <property type="evidence" value="ECO:0007669"/>
    <property type="project" value="UniProtKB-ARBA"/>
</dbReference>
<proteinExistence type="predicted"/>
<keyword evidence="2 3" id="KW-0175">Coiled coil</keyword>
<dbReference type="Proteomes" id="UP001162131">
    <property type="component" value="Unassembled WGS sequence"/>
</dbReference>
<evidence type="ECO:0000256" key="1">
    <source>
        <dbReference type="ARBA" id="ARBA00022837"/>
    </source>
</evidence>
<dbReference type="EMBL" id="CAJZBQ010000020">
    <property type="protein sequence ID" value="CAG9318176.1"/>
    <property type="molecule type" value="Genomic_DNA"/>
</dbReference>
<gene>
    <name evidence="5" type="ORF">BSTOLATCC_MIC20657</name>
</gene>
<evidence type="ECO:0000313" key="6">
    <source>
        <dbReference type="Proteomes" id="UP001162131"/>
    </source>
</evidence>
<dbReference type="PROSITE" id="PS50222">
    <property type="entry name" value="EF_HAND_2"/>
    <property type="match status" value="1"/>
</dbReference>
<dbReference type="SUPFAM" id="SSF47473">
    <property type="entry name" value="EF-hand"/>
    <property type="match status" value="1"/>
</dbReference>
<keyword evidence="6" id="KW-1185">Reference proteome</keyword>
<evidence type="ECO:0000256" key="2">
    <source>
        <dbReference type="ARBA" id="ARBA00023054"/>
    </source>
</evidence>
<evidence type="ECO:0000259" key="4">
    <source>
        <dbReference type="PROSITE" id="PS50222"/>
    </source>
</evidence>